<dbReference type="EMBL" id="DF973537">
    <property type="protein sequence ID" value="GAU33801.1"/>
    <property type="molecule type" value="Genomic_DNA"/>
</dbReference>
<accession>A0A2Z6MQY0</accession>
<reference evidence="3" key="1">
    <citation type="journal article" date="2017" name="Front. Plant Sci.">
        <title>Climate Clever Clovers: New Paradigm to Reduce the Environmental Footprint of Ruminants by Breeding Low Methanogenic Forages Utilizing Haplotype Variation.</title>
        <authorList>
            <person name="Kaur P."/>
            <person name="Appels R."/>
            <person name="Bayer P.E."/>
            <person name="Keeble-Gagnere G."/>
            <person name="Wang J."/>
            <person name="Hirakawa H."/>
            <person name="Shirasawa K."/>
            <person name="Vercoe P."/>
            <person name="Stefanova K."/>
            <person name="Durmic Z."/>
            <person name="Nichols P."/>
            <person name="Revell C."/>
            <person name="Isobe S.N."/>
            <person name="Edwards D."/>
            <person name="Erskine W."/>
        </authorList>
    </citation>
    <scope>NUCLEOTIDE SEQUENCE [LARGE SCALE GENOMIC DNA]</scope>
    <source>
        <strain evidence="3">cv. Daliak</strain>
    </source>
</reference>
<keyword evidence="3" id="KW-1185">Reference proteome</keyword>
<feature type="compositionally biased region" description="Basic and acidic residues" evidence="1">
    <location>
        <begin position="210"/>
        <end position="229"/>
    </location>
</feature>
<evidence type="ECO:0000313" key="2">
    <source>
        <dbReference type="EMBL" id="GAU33801.1"/>
    </source>
</evidence>
<gene>
    <name evidence="2" type="ORF">TSUD_221390</name>
</gene>
<sequence>MQSLTARVKLMWMKGRRRILDKESRNKELAGSGVAGPWIVVQKPKRTRKGKDRENPAAVQGGPTKGVINGETQHTGSRFVSLTDDVIDLETNNNGEEDENIPRLQEKNTGVNNRKNVEGDNNEESRPKVKSSGKNNNEKIIKDGKLAARGPQGFKNKNGNLQDVIREKKVAQLLEDQLKKSKSSSTMVPTPRRPNETDTSPIDNLIPHHVRSEEHGETENFVDANEHETGSMSDSDMEIVRETPSLV</sequence>
<protein>
    <submittedName>
        <fullName evidence="2">Uncharacterized protein</fullName>
    </submittedName>
</protein>
<organism evidence="2 3">
    <name type="scientific">Trifolium subterraneum</name>
    <name type="common">Subterranean clover</name>
    <dbReference type="NCBI Taxonomy" id="3900"/>
    <lineage>
        <taxon>Eukaryota</taxon>
        <taxon>Viridiplantae</taxon>
        <taxon>Streptophyta</taxon>
        <taxon>Embryophyta</taxon>
        <taxon>Tracheophyta</taxon>
        <taxon>Spermatophyta</taxon>
        <taxon>Magnoliopsida</taxon>
        <taxon>eudicotyledons</taxon>
        <taxon>Gunneridae</taxon>
        <taxon>Pentapetalae</taxon>
        <taxon>rosids</taxon>
        <taxon>fabids</taxon>
        <taxon>Fabales</taxon>
        <taxon>Fabaceae</taxon>
        <taxon>Papilionoideae</taxon>
        <taxon>50 kb inversion clade</taxon>
        <taxon>NPAAA clade</taxon>
        <taxon>Hologalegina</taxon>
        <taxon>IRL clade</taxon>
        <taxon>Trifolieae</taxon>
        <taxon>Trifolium</taxon>
    </lineage>
</organism>
<evidence type="ECO:0000256" key="1">
    <source>
        <dbReference type="SAM" id="MobiDB-lite"/>
    </source>
</evidence>
<feature type="region of interest" description="Disordered" evidence="1">
    <location>
        <begin position="90"/>
        <end position="159"/>
    </location>
</feature>
<evidence type="ECO:0000313" key="3">
    <source>
        <dbReference type="Proteomes" id="UP000242715"/>
    </source>
</evidence>
<feature type="compositionally biased region" description="Basic and acidic residues" evidence="1">
    <location>
        <begin position="115"/>
        <end position="127"/>
    </location>
</feature>
<dbReference type="AlphaFoldDB" id="A0A2Z6MQY0"/>
<feature type="region of interest" description="Disordered" evidence="1">
    <location>
        <begin position="39"/>
        <end position="76"/>
    </location>
</feature>
<feature type="region of interest" description="Disordered" evidence="1">
    <location>
        <begin position="176"/>
        <end position="247"/>
    </location>
</feature>
<proteinExistence type="predicted"/>
<name>A0A2Z6MQY0_TRISU</name>
<dbReference type="Proteomes" id="UP000242715">
    <property type="component" value="Unassembled WGS sequence"/>
</dbReference>
<feature type="compositionally biased region" description="Basic and acidic residues" evidence="1">
    <location>
        <begin position="136"/>
        <end position="146"/>
    </location>
</feature>